<accession>A0ABD3RPC9</accession>
<evidence type="ECO:0000313" key="3">
    <source>
        <dbReference type="Proteomes" id="UP001530377"/>
    </source>
</evidence>
<feature type="compositionally biased region" description="Basic and acidic residues" evidence="1">
    <location>
        <begin position="758"/>
        <end position="782"/>
    </location>
</feature>
<feature type="region of interest" description="Disordered" evidence="1">
    <location>
        <begin position="707"/>
        <end position="789"/>
    </location>
</feature>
<dbReference type="AlphaFoldDB" id="A0ABD3RPC9"/>
<feature type="compositionally biased region" description="Basic and acidic residues" evidence="1">
    <location>
        <begin position="571"/>
        <end position="587"/>
    </location>
</feature>
<evidence type="ECO:0000256" key="1">
    <source>
        <dbReference type="SAM" id="MobiDB-lite"/>
    </source>
</evidence>
<feature type="compositionally biased region" description="Basic and acidic residues" evidence="1">
    <location>
        <begin position="738"/>
        <end position="751"/>
    </location>
</feature>
<proteinExistence type="predicted"/>
<feature type="compositionally biased region" description="Basic and acidic residues" evidence="1">
    <location>
        <begin position="291"/>
        <end position="314"/>
    </location>
</feature>
<reference evidence="2 3" key="1">
    <citation type="submission" date="2024-10" db="EMBL/GenBank/DDBJ databases">
        <title>Updated reference genomes for cyclostephanoid diatoms.</title>
        <authorList>
            <person name="Roberts W.R."/>
            <person name="Alverson A.J."/>
        </authorList>
    </citation>
    <scope>NUCLEOTIDE SEQUENCE [LARGE SCALE GENOMIC DNA]</scope>
    <source>
        <strain evidence="2 3">AJA228-03</strain>
    </source>
</reference>
<name>A0ABD3RPC9_9STRA</name>
<keyword evidence="3" id="KW-1185">Reference proteome</keyword>
<comment type="caution">
    <text evidence="2">The sequence shown here is derived from an EMBL/GenBank/DDBJ whole genome shotgun (WGS) entry which is preliminary data.</text>
</comment>
<feature type="region of interest" description="Disordered" evidence="1">
    <location>
        <begin position="496"/>
        <end position="652"/>
    </location>
</feature>
<dbReference type="Proteomes" id="UP001530377">
    <property type="component" value="Unassembled WGS sequence"/>
</dbReference>
<organism evidence="2 3">
    <name type="scientific">Cyclostephanos tholiformis</name>
    <dbReference type="NCBI Taxonomy" id="382380"/>
    <lineage>
        <taxon>Eukaryota</taxon>
        <taxon>Sar</taxon>
        <taxon>Stramenopiles</taxon>
        <taxon>Ochrophyta</taxon>
        <taxon>Bacillariophyta</taxon>
        <taxon>Coscinodiscophyceae</taxon>
        <taxon>Thalassiosirophycidae</taxon>
        <taxon>Stephanodiscales</taxon>
        <taxon>Stephanodiscaceae</taxon>
        <taxon>Cyclostephanos</taxon>
    </lineage>
</organism>
<feature type="compositionally biased region" description="Acidic residues" evidence="1">
    <location>
        <begin position="315"/>
        <end position="329"/>
    </location>
</feature>
<evidence type="ECO:0000313" key="2">
    <source>
        <dbReference type="EMBL" id="KAL3809445.1"/>
    </source>
</evidence>
<feature type="region of interest" description="Disordered" evidence="1">
    <location>
        <begin position="223"/>
        <end position="366"/>
    </location>
</feature>
<dbReference type="EMBL" id="JALLPB020000406">
    <property type="protein sequence ID" value="KAL3809445.1"/>
    <property type="molecule type" value="Genomic_DNA"/>
</dbReference>
<gene>
    <name evidence="2" type="ORF">ACHAXA_007787</name>
</gene>
<sequence>MQMKENYTGMTDRKRYYVATAALVCLLLPLVESSLNHVTVTSTRIVSTWKQSSSSLGRATPLAFGSTPFLSSSKHGNDAIVGSVSSFGRLAFLSNFVHLSYSYWLSPQSIFHPRTESCAARGHRLSILLSSKIRNDGNDDSNEEFNIQSLYQQVQEEDPEWFYQTFSKLLDGDPIEKNGAPREGVSIIEAKDNDYDASGEGTLISMSVDEGNIAIMADDEVSDQSYKRNAVETEPVSPKDTISGVPKGKVELPLSSVNSERKNLPKIQTTRQENEENDDDTLQEGVQRVRASGDRTIYDGSKSKEENEGGFKYDDEYEDSDAYDEDEGYEDPKSRPPQRRQPPVIESRERPQAKKPQVKPSRSVSPRKIVRLRNTYTGDIEIIGPLADLLNMGYTEKEVIVLRPQVLDLILEDRIPKPTKGLPKRWVRLSKLNGYKEEANEEEEDEDFEWEVEVFSVKTYSNIRLDGRDASDYVGVSNDSIDDDKISAVNKVIGPETVGKEESTGATSIPREGRSTARQARKGRVVESWGPFTSSRVPDADNENVQYKPREERGTRKQIQQSIKVEENDDASSRRYDENARESNDVKRRSKIQGRLDDVDDGDGYSRSIPSKPMSQRSIKNQQRRQRQSPPIRRRELLIDRGEDDEPPPNKFWMDLPTFRDFLRKEAQFRLQILGPDWKESVLDESRWRYDLYKTWLTMLDEGVGDNPLYEYGERPKRRRSTPQPRSRVERRRSNGPPERELQERDFDNVKGRKTRSDKRGDGGREGRRRVESRASFDRRPLPPESSGM</sequence>
<protein>
    <submittedName>
        <fullName evidence="2">Uncharacterized protein</fullName>
    </submittedName>
</protein>